<organism evidence="1 2">
    <name type="scientific">Desulfonema limicola</name>
    <dbReference type="NCBI Taxonomy" id="45656"/>
    <lineage>
        <taxon>Bacteria</taxon>
        <taxon>Pseudomonadati</taxon>
        <taxon>Thermodesulfobacteriota</taxon>
        <taxon>Desulfobacteria</taxon>
        <taxon>Desulfobacterales</taxon>
        <taxon>Desulfococcaceae</taxon>
        <taxon>Desulfonema</taxon>
    </lineage>
</organism>
<keyword evidence="2" id="KW-1185">Reference proteome</keyword>
<evidence type="ECO:0000313" key="1">
    <source>
        <dbReference type="EMBL" id="QTA77912.1"/>
    </source>
</evidence>
<reference evidence="1" key="1">
    <citation type="journal article" date="2021" name="Microb. Physiol.">
        <title>Proteogenomic Insights into the Physiology of Marine, Sulfate-Reducing, Filamentous Desulfonema limicola and Desulfonema magnum.</title>
        <authorList>
            <person name="Schnaars V."/>
            <person name="Wohlbrand L."/>
            <person name="Scheve S."/>
            <person name="Hinrichs C."/>
            <person name="Reinhardt R."/>
            <person name="Rabus R."/>
        </authorList>
    </citation>
    <scope>NUCLEOTIDE SEQUENCE</scope>
    <source>
        <strain evidence="1">5ac10</strain>
    </source>
</reference>
<evidence type="ECO:0000313" key="2">
    <source>
        <dbReference type="Proteomes" id="UP000663720"/>
    </source>
</evidence>
<dbReference type="RefSeq" id="WP_207689830.1">
    <property type="nucleotide sequence ID" value="NZ_CP061799.1"/>
</dbReference>
<dbReference type="AlphaFoldDB" id="A0A975B345"/>
<accession>A0A975B345</accession>
<gene>
    <name evidence="1" type="ORF">dnl_01130</name>
</gene>
<sequence>MIDANTISFYHSWITAYNWTDGKGADVSLKAEDSVTFAGGSLISLYNMGAGGGGNLLINAGTISFSGSGILETEIQNQDYGIVHLATHAVFGDRPEAPSS</sequence>
<protein>
    <submittedName>
        <fullName evidence="1">Uncharacterized protein</fullName>
    </submittedName>
</protein>
<proteinExistence type="predicted"/>
<dbReference type="EMBL" id="CP061799">
    <property type="protein sequence ID" value="QTA77912.1"/>
    <property type="molecule type" value="Genomic_DNA"/>
</dbReference>
<name>A0A975B345_9BACT</name>
<dbReference type="Proteomes" id="UP000663720">
    <property type="component" value="Chromosome"/>
</dbReference>
<dbReference type="KEGG" id="dli:dnl_01130"/>